<accession>A0A2P8CYB3</accession>
<reference evidence="3 4" key="1">
    <citation type="submission" date="2018-03" db="EMBL/GenBank/DDBJ databases">
        <title>Genomic Encyclopedia of Archaeal and Bacterial Type Strains, Phase II (KMG-II): from individual species to whole genera.</title>
        <authorList>
            <person name="Goeker M."/>
        </authorList>
    </citation>
    <scope>NUCLEOTIDE SEQUENCE [LARGE SCALE GENOMIC DNA]</scope>
    <source>
        <strain evidence="3 4">DSM 45312</strain>
    </source>
</reference>
<evidence type="ECO:0000256" key="1">
    <source>
        <dbReference type="SAM" id="MobiDB-lite"/>
    </source>
</evidence>
<dbReference type="Proteomes" id="UP000240542">
    <property type="component" value="Unassembled WGS sequence"/>
</dbReference>
<evidence type="ECO:0000256" key="2">
    <source>
        <dbReference type="SAM" id="Phobius"/>
    </source>
</evidence>
<evidence type="ECO:0000313" key="4">
    <source>
        <dbReference type="Proteomes" id="UP000240542"/>
    </source>
</evidence>
<sequence>MGRVRMPADVEREDKILAGLTARQLLIIGVPGIAAWAGLTALKDLVPLPVLAAIAVPVIGAAVAAALVRRDGLGLDQLLLAAFRFHRSPKRRATGTPAPAEVPSWIGAETEALPAPLALPLEAIGDDGVIDLGTHGAAIVLSCSTVNFGLRTPEEQAALVAGFSGYLNSLSAPVQVLVRAESVRLDPLIAALDREAPGLPHPALEAAAHDHGDFLAGLAESHDLLYRHVLLVLREPSGTGRHGAATVRRRADDAIRALGAAGSSATVLGGPQAAAVLAAAANPTNRDGTPPDGLAAPDAVITGPQPPQED</sequence>
<dbReference type="InterPro" id="IPR024414">
    <property type="entry name" value="Uncharacterised_PrgI"/>
</dbReference>
<feature type="transmembrane region" description="Helical" evidence="2">
    <location>
        <begin position="45"/>
        <end position="68"/>
    </location>
</feature>
<dbReference type="Pfam" id="PF12666">
    <property type="entry name" value="PrgI"/>
    <property type="match status" value="1"/>
</dbReference>
<keyword evidence="2" id="KW-0472">Membrane</keyword>
<keyword evidence="2" id="KW-1133">Transmembrane helix</keyword>
<evidence type="ECO:0000313" key="3">
    <source>
        <dbReference type="EMBL" id="PSK89958.1"/>
    </source>
</evidence>
<dbReference type="RefSeq" id="WP_245929079.1">
    <property type="nucleotide sequence ID" value="NZ_PYGA01000024.1"/>
</dbReference>
<protein>
    <submittedName>
        <fullName evidence="3">PrgI family protein</fullName>
    </submittedName>
</protein>
<feature type="transmembrane region" description="Helical" evidence="2">
    <location>
        <begin position="20"/>
        <end position="39"/>
    </location>
</feature>
<name>A0A2P8CYB3_9ACTN</name>
<comment type="caution">
    <text evidence="3">The sequence shown here is derived from an EMBL/GenBank/DDBJ whole genome shotgun (WGS) entry which is preliminary data.</text>
</comment>
<organism evidence="3 4">
    <name type="scientific">Murinocardiopsis flavida</name>
    <dbReference type="NCBI Taxonomy" id="645275"/>
    <lineage>
        <taxon>Bacteria</taxon>
        <taxon>Bacillati</taxon>
        <taxon>Actinomycetota</taxon>
        <taxon>Actinomycetes</taxon>
        <taxon>Streptosporangiales</taxon>
        <taxon>Nocardiopsidaceae</taxon>
        <taxon>Murinocardiopsis</taxon>
    </lineage>
</organism>
<keyword evidence="4" id="KW-1185">Reference proteome</keyword>
<feature type="region of interest" description="Disordered" evidence="1">
    <location>
        <begin position="280"/>
        <end position="310"/>
    </location>
</feature>
<dbReference type="AlphaFoldDB" id="A0A2P8CYB3"/>
<dbReference type="EMBL" id="PYGA01000024">
    <property type="protein sequence ID" value="PSK89958.1"/>
    <property type="molecule type" value="Genomic_DNA"/>
</dbReference>
<keyword evidence="2" id="KW-0812">Transmembrane</keyword>
<proteinExistence type="predicted"/>
<gene>
    <name evidence="3" type="ORF">CLV63_12462</name>
</gene>